<organism evidence="1 2">
    <name type="scientific">Stylonychia lemnae</name>
    <name type="common">Ciliate</name>
    <dbReference type="NCBI Taxonomy" id="5949"/>
    <lineage>
        <taxon>Eukaryota</taxon>
        <taxon>Sar</taxon>
        <taxon>Alveolata</taxon>
        <taxon>Ciliophora</taxon>
        <taxon>Intramacronucleata</taxon>
        <taxon>Spirotrichea</taxon>
        <taxon>Stichotrichia</taxon>
        <taxon>Sporadotrichida</taxon>
        <taxon>Oxytrichidae</taxon>
        <taxon>Stylonychinae</taxon>
        <taxon>Stylonychia</taxon>
    </lineage>
</organism>
<gene>
    <name evidence="1" type="primary">Contig9621.g10286</name>
    <name evidence="1" type="ORF">STYLEM_2340</name>
</gene>
<accession>A0A077ZUX0</accession>
<sequence length="251" mass="30012">MYFYKQTQDFHKPISKEPKFFKNRYQENYESQACEFLPTQLELVEAQKEREKFEAQITVQAPITDIKDFEYKETAYIFQESSQPKLENSQPYMTQKQLPGYRFLEKQRNEQYQLQNQQKKVSRVKLEDELLLNSDEDDGYITQQSQCLIQKVIPQIKSEFQLNFNKNSYKPQHASTSSTLTSSLQSPKFQLRPHEPILIKKQIGYPGAFNSNKFTMNRKDEKEQKFLVQTDVVRYQNKFAKQLSKYLEKYN</sequence>
<reference evidence="1 2" key="1">
    <citation type="submission" date="2014-06" db="EMBL/GenBank/DDBJ databases">
        <authorList>
            <person name="Swart Estienne"/>
        </authorList>
    </citation>
    <scope>NUCLEOTIDE SEQUENCE [LARGE SCALE GENOMIC DNA]</scope>
    <source>
        <strain evidence="1 2">130c</strain>
    </source>
</reference>
<keyword evidence="2" id="KW-1185">Reference proteome</keyword>
<name>A0A077ZUX0_STYLE</name>
<dbReference type="EMBL" id="CCKQ01002272">
    <property type="protein sequence ID" value="CDW73364.1"/>
    <property type="molecule type" value="Genomic_DNA"/>
</dbReference>
<dbReference type="AlphaFoldDB" id="A0A077ZUX0"/>
<dbReference type="Proteomes" id="UP000039865">
    <property type="component" value="Unassembled WGS sequence"/>
</dbReference>
<evidence type="ECO:0000313" key="2">
    <source>
        <dbReference type="Proteomes" id="UP000039865"/>
    </source>
</evidence>
<evidence type="ECO:0000313" key="1">
    <source>
        <dbReference type="EMBL" id="CDW73364.1"/>
    </source>
</evidence>
<protein>
    <submittedName>
        <fullName evidence="1">Uncharacterized protein</fullName>
    </submittedName>
</protein>
<dbReference type="InParanoid" id="A0A077ZUX0"/>
<proteinExistence type="predicted"/>